<dbReference type="GO" id="GO:0043213">
    <property type="term" value="P:bacteriocin transport"/>
    <property type="evidence" value="ECO:0007669"/>
    <property type="project" value="UniProtKB-KW"/>
</dbReference>
<comment type="caution">
    <text evidence="19">The sequence shown here is derived from an EMBL/GenBank/DDBJ whole genome shotgun (WGS) entry which is preliminary data.</text>
</comment>
<dbReference type="PROSITE" id="PS50893">
    <property type="entry name" value="ABC_TRANSPORTER_2"/>
    <property type="match status" value="1"/>
</dbReference>
<dbReference type="SUPFAM" id="SSF52540">
    <property type="entry name" value="P-loop containing nucleoside triphosphate hydrolases"/>
    <property type="match status" value="1"/>
</dbReference>
<feature type="transmembrane region" description="Helical" evidence="15">
    <location>
        <begin position="429"/>
        <end position="453"/>
    </location>
</feature>
<dbReference type="Pfam" id="PF00005">
    <property type="entry name" value="ABC_tran"/>
    <property type="match status" value="1"/>
</dbReference>
<dbReference type="GO" id="GO:0008233">
    <property type="term" value="F:peptidase activity"/>
    <property type="evidence" value="ECO:0007669"/>
    <property type="project" value="InterPro"/>
</dbReference>
<dbReference type="SMART" id="SM00382">
    <property type="entry name" value="AAA"/>
    <property type="match status" value="1"/>
</dbReference>
<keyword evidence="4 15" id="KW-0812">Transmembrane</keyword>
<keyword evidence="5" id="KW-0354">Hemolysis</keyword>
<dbReference type="Gene3D" id="3.40.50.300">
    <property type="entry name" value="P-loop containing nucleotide triphosphate hydrolases"/>
    <property type="match status" value="1"/>
</dbReference>
<evidence type="ECO:0000256" key="5">
    <source>
        <dbReference type="ARBA" id="ARBA00022735"/>
    </source>
</evidence>
<dbReference type="Pfam" id="PF03412">
    <property type="entry name" value="Peptidase_C39"/>
    <property type="match status" value="1"/>
</dbReference>
<evidence type="ECO:0000259" key="18">
    <source>
        <dbReference type="PROSITE" id="PS50990"/>
    </source>
</evidence>
<dbReference type="FunFam" id="3.40.50.300:FF:000299">
    <property type="entry name" value="ABC transporter ATP-binding protein/permease"/>
    <property type="match status" value="1"/>
</dbReference>
<dbReference type="InterPro" id="IPR003593">
    <property type="entry name" value="AAA+_ATPase"/>
</dbReference>
<evidence type="ECO:0000256" key="8">
    <source>
        <dbReference type="ARBA" id="ARBA00022927"/>
    </source>
</evidence>
<dbReference type="EMBL" id="WWCJ01000014">
    <property type="protein sequence ID" value="MYN04196.1"/>
    <property type="molecule type" value="Genomic_DNA"/>
</dbReference>
<organism evidence="19 20">
    <name type="scientific">Pseudoduganella guangdongensis</name>
    <dbReference type="NCBI Taxonomy" id="2692179"/>
    <lineage>
        <taxon>Bacteria</taxon>
        <taxon>Pseudomonadati</taxon>
        <taxon>Pseudomonadota</taxon>
        <taxon>Betaproteobacteria</taxon>
        <taxon>Burkholderiales</taxon>
        <taxon>Oxalobacteraceae</taxon>
        <taxon>Telluria group</taxon>
        <taxon>Pseudoduganella</taxon>
    </lineage>
</organism>
<keyword evidence="11" id="KW-0080">Bacteriocin transport</keyword>
<dbReference type="Gene3D" id="3.90.70.10">
    <property type="entry name" value="Cysteine proteinases"/>
    <property type="match status" value="1"/>
</dbReference>
<dbReference type="InterPro" id="IPR022514">
    <property type="entry name" value="NHPM_micro_ABC1"/>
</dbReference>
<dbReference type="GO" id="GO:0005524">
    <property type="term" value="F:ATP binding"/>
    <property type="evidence" value="ECO:0007669"/>
    <property type="project" value="UniProtKB-KW"/>
</dbReference>
<keyword evidence="5" id="KW-0204">Cytolysis</keyword>
<evidence type="ECO:0000256" key="15">
    <source>
        <dbReference type="SAM" id="Phobius"/>
    </source>
</evidence>
<keyword evidence="8" id="KW-0653">Protein transport</keyword>
<evidence type="ECO:0000256" key="12">
    <source>
        <dbReference type="ARBA" id="ARBA00055355"/>
    </source>
</evidence>
<dbReference type="InterPro" id="IPR011527">
    <property type="entry name" value="ABC1_TM_dom"/>
</dbReference>
<keyword evidence="9 15" id="KW-1133">Transmembrane helix</keyword>
<dbReference type="PROSITE" id="PS50929">
    <property type="entry name" value="ABC_TM1F"/>
    <property type="match status" value="1"/>
</dbReference>
<dbReference type="GO" id="GO:0006508">
    <property type="term" value="P:proteolysis"/>
    <property type="evidence" value="ECO:0007669"/>
    <property type="project" value="InterPro"/>
</dbReference>
<dbReference type="AlphaFoldDB" id="A0A6N9HLG0"/>
<evidence type="ECO:0000256" key="1">
    <source>
        <dbReference type="ARBA" id="ARBA00004651"/>
    </source>
</evidence>
<evidence type="ECO:0000256" key="2">
    <source>
        <dbReference type="ARBA" id="ARBA00022448"/>
    </source>
</evidence>
<keyword evidence="2" id="KW-0813">Transport</keyword>
<dbReference type="Gene3D" id="1.20.1560.10">
    <property type="entry name" value="ABC transporter type 1, transmembrane domain"/>
    <property type="match status" value="1"/>
</dbReference>
<dbReference type="InterPro" id="IPR027417">
    <property type="entry name" value="P-loop_NTPase"/>
</dbReference>
<feature type="transmembrane region" description="Helical" evidence="15">
    <location>
        <begin position="215"/>
        <end position="236"/>
    </location>
</feature>
<evidence type="ECO:0000313" key="20">
    <source>
        <dbReference type="Proteomes" id="UP000448575"/>
    </source>
</evidence>
<feature type="transmembrane region" description="Helical" evidence="15">
    <location>
        <begin position="294"/>
        <end position="314"/>
    </location>
</feature>
<dbReference type="PROSITE" id="PS50990">
    <property type="entry name" value="PEPTIDASE_C39"/>
    <property type="match status" value="1"/>
</dbReference>
<dbReference type="InterPro" id="IPR005074">
    <property type="entry name" value="Peptidase_C39"/>
</dbReference>
<dbReference type="PANTHER" id="PTHR24221:SF654">
    <property type="entry name" value="ATP-BINDING CASSETTE SUB-FAMILY B MEMBER 6"/>
    <property type="match status" value="1"/>
</dbReference>
<dbReference type="InterPro" id="IPR017871">
    <property type="entry name" value="ABC_transporter-like_CS"/>
</dbReference>
<keyword evidence="3" id="KW-1003">Cell membrane</keyword>
<name>A0A6N9HLG0_9BURK</name>
<dbReference type="GO" id="GO:0016887">
    <property type="term" value="F:ATP hydrolysis activity"/>
    <property type="evidence" value="ECO:0007669"/>
    <property type="project" value="InterPro"/>
</dbReference>
<gene>
    <name evidence="19" type="ORF">GTP41_19055</name>
</gene>
<feature type="domain" description="Peptidase C39" evidence="18">
    <location>
        <begin position="30"/>
        <end position="149"/>
    </location>
</feature>
<sequence>MKALLATLQRAWRRLASAGKRGVHTPSVLQMEAVECGAASLSMVLSYYKKYIALEQLRIACGVSRDGSKANNILAAARQFGLQAQGFRAEPQGLRAVRLPAIIFWNFNHYVVLDGFDGDQVYINDPGYGRRTVSAAEFDQSFTGVVLTFEPGPQFQPSGQPPSLFDGLRRRLVGARTAVSYLVLVGLALVLPGLVIPAFTSVFIDQVLVGGLDTWALPLIAGMLATAAVLAALTWLQRYYLLKLEMRIGLTTAASFFWHVLRLPLSFYNQRSAGDIGARVGINDEVAKILSADLAGGVLSVLTALFFAAIMLFYDVTMSLLTIAIVIVNMLVLRYVSQRRVELTQKLAIDQGKVSGTSLNGLALIESLKASGAESDFFSRWAGYQARLMNSTQAMFRSSIALDLLPKFLTAVNGALLLGMGGMRVMDGVMTIGTLVAFQALVASFTLPVNNLVALGGKIQSFQGDMGRLDDVMRYPCEDIAAMDRQQQTVASAKLEGCLELRNVTFGYSRLGPPLLKDFNLLVKPGQRVALVGGSGCGKSTIAKLVLGLYELWDGAVLFDGKPRQEWPRWQLLNSMAAVDQDIALFSGTVRDNLTMWDSTVAHAVMVEAAKDACIHDVISARAGGYDGVVGEGGANFSGGQRQRLEIARALTANPRLVILDEATSALDPLTEQLVDANLRRRGCACLIVAHRLSSIRDCDEIIVLERGQVVERGTHDTLLALDRHYARLMANE</sequence>
<accession>A0A6N9HLG0</accession>
<dbReference type="Proteomes" id="UP000448575">
    <property type="component" value="Unassembled WGS sequence"/>
</dbReference>
<dbReference type="GO" id="GO:0015031">
    <property type="term" value="P:protein transport"/>
    <property type="evidence" value="ECO:0007669"/>
    <property type="project" value="UniProtKB-KW"/>
</dbReference>
<proteinExistence type="inferred from homology"/>
<dbReference type="RefSeq" id="WP_161027161.1">
    <property type="nucleotide sequence ID" value="NZ_WWCJ01000014.1"/>
</dbReference>
<evidence type="ECO:0000313" key="19">
    <source>
        <dbReference type="EMBL" id="MYN04196.1"/>
    </source>
</evidence>
<keyword evidence="7" id="KW-0067">ATP-binding</keyword>
<reference evidence="19 20" key="1">
    <citation type="submission" date="2019-12" db="EMBL/GenBank/DDBJ databases">
        <title>Novel species isolated from a subtropical stream in China.</title>
        <authorList>
            <person name="Lu H."/>
        </authorList>
    </citation>
    <scope>NUCLEOTIDE SEQUENCE [LARGE SCALE GENOMIC DNA]</scope>
    <source>
        <strain evidence="19 20">DS3</strain>
    </source>
</reference>
<dbReference type="PANTHER" id="PTHR24221">
    <property type="entry name" value="ATP-BINDING CASSETTE SUB-FAMILY B"/>
    <property type="match status" value="1"/>
</dbReference>
<feature type="domain" description="ABC transmembrane type-1" evidence="17">
    <location>
        <begin position="182"/>
        <end position="461"/>
    </location>
</feature>
<dbReference type="PROSITE" id="PS00211">
    <property type="entry name" value="ABC_TRANSPORTER_1"/>
    <property type="match status" value="1"/>
</dbReference>
<comment type="subcellular location">
    <subcellularLocation>
        <location evidence="1">Cell membrane</location>
        <topology evidence="1">Multi-pass membrane protein</topology>
    </subcellularLocation>
</comment>
<evidence type="ECO:0000256" key="14">
    <source>
        <dbReference type="ARBA" id="ARBA00072252"/>
    </source>
</evidence>
<dbReference type="GO" id="GO:0034040">
    <property type="term" value="F:ATPase-coupled lipid transmembrane transporter activity"/>
    <property type="evidence" value="ECO:0007669"/>
    <property type="project" value="TreeGrafter"/>
</dbReference>
<dbReference type="GO" id="GO:0140359">
    <property type="term" value="F:ABC-type transporter activity"/>
    <property type="evidence" value="ECO:0007669"/>
    <property type="project" value="InterPro"/>
</dbReference>
<evidence type="ECO:0000259" key="17">
    <source>
        <dbReference type="PROSITE" id="PS50929"/>
    </source>
</evidence>
<keyword evidence="10 15" id="KW-0472">Membrane</keyword>
<keyword evidence="6" id="KW-0547">Nucleotide-binding</keyword>
<evidence type="ECO:0000256" key="10">
    <source>
        <dbReference type="ARBA" id="ARBA00023136"/>
    </source>
</evidence>
<evidence type="ECO:0000259" key="16">
    <source>
        <dbReference type="PROSITE" id="PS50893"/>
    </source>
</evidence>
<dbReference type="InterPro" id="IPR036640">
    <property type="entry name" value="ABC1_TM_sf"/>
</dbReference>
<comment type="similarity">
    <text evidence="13">Belongs to the ABC transporter superfamily. Cyclolysin exporter (TC 3.A.1.109.2) family.</text>
</comment>
<comment type="function">
    <text evidence="12">Involved in the export of calmodulin-sensitive adenylate cyclase-hemolysin (cyclolysin).</text>
</comment>
<evidence type="ECO:0000256" key="6">
    <source>
        <dbReference type="ARBA" id="ARBA00022741"/>
    </source>
</evidence>
<evidence type="ECO:0000256" key="13">
    <source>
        <dbReference type="ARBA" id="ARBA00061173"/>
    </source>
</evidence>
<dbReference type="CDD" id="cd18569">
    <property type="entry name" value="ABC_6TM_NHLM_bacteriocin"/>
    <property type="match status" value="1"/>
</dbReference>
<evidence type="ECO:0000256" key="9">
    <source>
        <dbReference type="ARBA" id="ARBA00022989"/>
    </source>
</evidence>
<evidence type="ECO:0000256" key="11">
    <source>
        <dbReference type="ARBA" id="ARBA00043264"/>
    </source>
</evidence>
<feature type="transmembrane region" description="Helical" evidence="15">
    <location>
        <begin position="178"/>
        <end position="203"/>
    </location>
</feature>
<dbReference type="InterPro" id="IPR039421">
    <property type="entry name" value="Type_1_exporter"/>
</dbReference>
<evidence type="ECO:0000256" key="3">
    <source>
        <dbReference type="ARBA" id="ARBA00022475"/>
    </source>
</evidence>
<dbReference type="NCBIfam" id="TIGR03796">
    <property type="entry name" value="NHLM_micro_ABC1"/>
    <property type="match status" value="1"/>
</dbReference>
<dbReference type="SUPFAM" id="SSF90123">
    <property type="entry name" value="ABC transporter transmembrane region"/>
    <property type="match status" value="1"/>
</dbReference>
<dbReference type="Pfam" id="PF00664">
    <property type="entry name" value="ABC_membrane"/>
    <property type="match status" value="1"/>
</dbReference>
<feature type="transmembrane region" description="Helical" evidence="15">
    <location>
        <begin position="320"/>
        <end position="337"/>
    </location>
</feature>
<feature type="transmembrane region" description="Helical" evidence="15">
    <location>
        <begin position="404"/>
        <end position="423"/>
    </location>
</feature>
<evidence type="ECO:0000256" key="7">
    <source>
        <dbReference type="ARBA" id="ARBA00022840"/>
    </source>
</evidence>
<dbReference type="GO" id="GO:0005886">
    <property type="term" value="C:plasma membrane"/>
    <property type="evidence" value="ECO:0007669"/>
    <property type="project" value="UniProtKB-SubCell"/>
</dbReference>
<protein>
    <recommendedName>
        <fullName evidence="14">Cyclolysin secretion/processing ATP-binding protein CyaB</fullName>
    </recommendedName>
</protein>
<dbReference type="GO" id="GO:0031640">
    <property type="term" value="P:killing of cells of another organism"/>
    <property type="evidence" value="ECO:0007669"/>
    <property type="project" value="UniProtKB-KW"/>
</dbReference>
<keyword evidence="20" id="KW-1185">Reference proteome</keyword>
<dbReference type="InterPro" id="IPR003439">
    <property type="entry name" value="ABC_transporter-like_ATP-bd"/>
</dbReference>
<evidence type="ECO:0000256" key="4">
    <source>
        <dbReference type="ARBA" id="ARBA00022692"/>
    </source>
</evidence>
<feature type="domain" description="ABC transporter" evidence="16">
    <location>
        <begin position="499"/>
        <end position="732"/>
    </location>
</feature>